<name>A0A9D1CYQ5_9FIRM</name>
<comment type="caution">
    <text evidence="3">The sequence shown here is derived from an EMBL/GenBank/DDBJ whole genome shotgun (WGS) entry which is preliminary data.</text>
</comment>
<gene>
    <name evidence="3" type="ORF">IAB27_02025</name>
</gene>
<reference evidence="3" key="2">
    <citation type="journal article" date="2021" name="PeerJ">
        <title>Extensive microbial diversity within the chicken gut microbiome revealed by metagenomics and culture.</title>
        <authorList>
            <person name="Gilroy R."/>
            <person name="Ravi A."/>
            <person name="Getino M."/>
            <person name="Pursley I."/>
            <person name="Horton D.L."/>
            <person name="Alikhan N.F."/>
            <person name="Baker D."/>
            <person name="Gharbi K."/>
            <person name="Hall N."/>
            <person name="Watson M."/>
            <person name="Adriaenssens E.M."/>
            <person name="Foster-Nyarko E."/>
            <person name="Jarju S."/>
            <person name="Secka A."/>
            <person name="Antonio M."/>
            <person name="Oren A."/>
            <person name="Chaudhuri R.R."/>
            <person name="La Ragione R."/>
            <person name="Hildebrand F."/>
            <person name="Pallen M.J."/>
        </authorList>
    </citation>
    <scope>NUCLEOTIDE SEQUENCE</scope>
    <source>
        <strain evidence="3">CHK147-3167</strain>
    </source>
</reference>
<reference evidence="3" key="1">
    <citation type="submission" date="2020-10" db="EMBL/GenBank/DDBJ databases">
        <authorList>
            <person name="Gilroy R."/>
        </authorList>
    </citation>
    <scope>NUCLEOTIDE SEQUENCE</scope>
    <source>
        <strain evidence="3">CHK147-3167</strain>
    </source>
</reference>
<feature type="domain" description="Transposase IS110-like N-terminal" evidence="1">
    <location>
        <begin position="6"/>
        <end position="161"/>
    </location>
</feature>
<evidence type="ECO:0000259" key="1">
    <source>
        <dbReference type="Pfam" id="PF01548"/>
    </source>
</evidence>
<dbReference type="EMBL" id="DVFV01000040">
    <property type="protein sequence ID" value="HIQ90390.1"/>
    <property type="molecule type" value="Genomic_DNA"/>
</dbReference>
<accession>A0A9D1CYQ5</accession>
<dbReference type="Proteomes" id="UP000886786">
    <property type="component" value="Unassembled WGS sequence"/>
</dbReference>
<evidence type="ECO:0000259" key="2">
    <source>
        <dbReference type="Pfam" id="PF02371"/>
    </source>
</evidence>
<dbReference type="Pfam" id="PF01548">
    <property type="entry name" value="DEDD_Tnp_IS110"/>
    <property type="match status" value="1"/>
</dbReference>
<organism evidence="3 4">
    <name type="scientific">Candidatus Coprosoma intestinipullorum</name>
    <dbReference type="NCBI Taxonomy" id="2840752"/>
    <lineage>
        <taxon>Bacteria</taxon>
        <taxon>Bacillati</taxon>
        <taxon>Bacillota</taxon>
        <taxon>Bacillota incertae sedis</taxon>
        <taxon>Candidatus Coprosoma</taxon>
    </lineage>
</organism>
<dbReference type="InterPro" id="IPR002525">
    <property type="entry name" value="Transp_IS110-like_N"/>
</dbReference>
<evidence type="ECO:0000313" key="3">
    <source>
        <dbReference type="EMBL" id="HIQ90390.1"/>
    </source>
</evidence>
<feature type="domain" description="Transposase IS116/IS110/IS902 C-terminal" evidence="2">
    <location>
        <begin position="267"/>
        <end position="347"/>
    </location>
</feature>
<dbReference type="PANTHER" id="PTHR33055">
    <property type="entry name" value="TRANSPOSASE FOR INSERTION SEQUENCE ELEMENT IS1111A"/>
    <property type="match status" value="1"/>
</dbReference>
<dbReference type="GO" id="GO:0004803">
    <property type="term" value="F:transposase activity"/>
    <property type="evidence" value="ECO:0007669"/>
    <property type="project" value="InterPro"/>
</dbReference>
<evidence type="ECO:0000313" key="4">
    <source>
        <dbReference type="Proteomes" id="UP000886786"/>
    </source>
</evidence>
<dbReference type="Pfam" id="PF02371">
    <property type="entry name" value="Transposase_20"/>
    <property type="match status" value="1"/>
</dbReference>
<dbReference type="InterPro" id="IPR003346">
    <property type="entry name" value="Transposase_20"/>
</dbReference>
<sequence length="388" mass="44680">MYMIYVGIDISKYKHDCFICKDTGEVIVENLSFDNTKKGFQQFLDLLKPYDNSNVHIGLEATGHYGLNLKLFLEKNNYSFMEFNPLLVKEFYKSLSLRKTKTDKVDATVIARKLMSVPYKPNSNLFYHKYSIKSLTRLRETLVKQRSKYKVQLTNILDMIFSEFKPFFSNSFGSTFLYILEKYKTPEKIANMRDFESLSKISHGKFTYAKFVKLKDLAKNTIGESNDIFELELSSILNLYKNIDEQIIELDKQISTIIKELNPPTLSIPGIGVVTCASIISEFGDISKFSNASKMLSFAGLEPGIIELGTMSSKGKMVKRGSGYLRYSLMNVALTVIRFNNTFYDYYYKKISEGKCHRVALSHVCKKLIRVIYILETKNIQFDPSLLK</sequence>
<dbReference type="NCBIfam" id="NF033542">
    <property type="entry name" value="transpos_IS110"/>
    <property type="match status" value="1"/>
</dbReference>
<dbReference type="InterPro" id="IPR047650">
    <property type="entry name" value="Transpos_IS110"/>
</dbReference>
<proteinExistence type="predicted"/>
<dbReference type="GO" id="GO:0006313">
    <property type="term" value="P:DNA transposition"/>
    <property type="evidence" value="ECO:0007669"/>
    <property type="project" value="InterPro"/>
</dbReference>
<dbReference type="PANTHER" id="PTHR33055:SF15">
    <property type="entry name" value="TRANSPOSASE-RELATED"/>
    <property type="match status" value="1"/>
</dbReference>
<dbReference type="GO" id="GO:0003677">
    <property type="term" value="F:DNA binding"/>
    <property type="evidence" value="ECO:0007669"/>
    <property type="project" value="InterPro"/>
</dbReference>
<dbReference type="AlphaFoldDB" id="A0A9D1CYQ5"/>
<protein>
    <submittedName>
        <fullName evidence="3">IS110 family transposase</fullName>
    </submittedName>
</protein>